<keyword evidence="5 6" id="KW-0472">Membrane</keyword>
<evidence type="ECO:0000256" key="6">
    <source>
        <dbReference type="SAM" id="Phobius"/>
    </source>
</evidence>
<evidence type="ECO:0000313" key="8">
    <source>
        <dbReference type="EMBL" id="MFB9750209.1"/>
    </source>
</evidence>
<evidence type="ECO:0000259" key="7">
    <source>
        <dbReference type="PROSITE" id="PS50850"/>
    </source>
</evidence>
<comment type="subcellular location">
    <subcellularLocation>
        <location evidence="1">Cell membrane</location>
        <topology evidence="1">Multi-pass membrane protein</topology>
    </subcellularLocation>
</comment>
<evidence type="ECO:0000313" key="9">
    <source>
        <dbReference type="Proteomes" id="UP001589619"/>
    </source>
</evidence>
<name>A0ABV5VPK1_9BACL</name>
<evidence type="ECO:0000256" key="2">
    <source>
        <dbReference type="ARBA" id="ARBA00022448"/>
    </source>
</evidence>
<feature type="transmembrane region" description="Helical" evidence="6">
    <location>
        <begin position="6"/>
        <end position="23"/>
    </location>
</feature>
<sequence length="38" mass="4519">MQWVFNAYVIFFGGLLLLGGRMSDLFGQRRIFMWGFPF</sequence>
<dbReference type="PROSITE" id="PS50850">
    <property type="entry name" value="MFS"/>
    <property type="match status" value="1"/>
</dbReference>
<reference evidence="8 9" key="1">
    <citation type="submission" date="2024-09" db="EMBL/GenBank/DDBJ databases">
        <authorList>
            <person name="Sun Q."/>
            <person name="Mori K."/>
        </authorList>
    </citation>
    <scope>NUCLEOTIDE SEQUENCE [LARGE SCALE GENOMIC DNA]</scope>
    <source>
        <strain evidence="8 9">JCM 12520</strain>
    </source>
</reference>
<evidence type="ECO:0000256" key="3">
    <source>
        <dbReference type="ARBA" id="ARBA00022692"/>
    </source>
</evidence>
<feature type="domain" description="Major facilitator superfamily (MFS) profile" evidence="7">
    <location>
        <begin position="1"/>
        <end position="38"/>
    </location>
</feature>
<dbReference type="Gene3D" id="1.20.1720.10">
    <property type="entry name" value="Multidrug resistance protein D"/>
    <property type="match status" value="1"/>
</dbReference>
<protein>
    <recommendedName>
        <fullName evidence="7">Major facilitator superfamily (MFS) profile domain-containing protein</fullName>
    </recommendedName>
</protein>
<dbReference type="RefSeq" id="WP_379116137.1">
    <property type="nucleotide sequence ID" value="NZ_JBHMAG010000002.1"/>
</dbReference>
<dbReference type="EMBL" id="JBHMAG010000002">
    <property type="protein sequence ID" value="MFB9750209.1"/>
    <property type="molecule type" value="Genomic_DNA"/>
</dbReference>
<evidence type="ECO:0000256" key="1">
    <source>
        <dbReference type="ARBA" id="ARBA00004651"/>
    </source>
</evidence>
<keyword evidence="4 6" id="KW-1133">Transmembrane helix</keyword>
<dbReference type="SUPFAM" id="SSF103473">
    <property type="entry name" value="MFS general substrate transporter"/>
    <property type="match status" value="1"/>
</dbReference>
<evidence type="ECO:0000256" key="4">
    <source>
        <dbReference type="ARBA" id="ARBA00022989"/>
    </source>
</evidence>
<dbReference type="Proteomes" id="UP001589619">
    <property type="component" value="Unassembled WGS sequence"/>
</dbReference>
<organism evidence="8 9">
    <name type="scientific">Paenibacillus hodogayensis</name>
    <dbReference type="NCBI Taxonomy" id="279208"/>
    <lineage>
        <taxon>Bacteria</taxon>
        <taxon>Bacillati</taxon>
        <taxon>Bacillota</taxon>
        <taxon>Bacilli</taxon>
        <taxon>Bacillales</taxon>
        <taxon>Paenibacillaceae</taxon>
        <taxon>Paenibacillus</taxon>
    </lineage>
</organism>
<keyword evidence="9" id="KW-1185">Reference proteome</keyword>
<dbReference type="InterPro" id="IPR020846">
    <property type="entry name" value="MFS_dom"/>
</dbReference>
<gene>
    <name evidence="8" type="ORF">ACFFNY_01370</name>
</gene>
<proteinExistence type="predicted"/>
<dbReference type="InterPro" id="IPR036259">
    <property type="entry name" value="MFS_trans_sf"/>
</dbReference>
<keyword evidence="3 6" id="KW-0812">Transmembrane</keyword>
<keyword evidence="2" id="KW-0813">Transport</keyword>
<comment type="caution">
    <text evidence="8">The sequence shown here is derived from an EMBL/GenBank/DDBJ whole genome shotgun (WGS) entry which is preliminary data.</text>
</comment>
<accession>A0ABV5VPK1</accession>
<evidence type="ECO:0000256" key="5">
    <source>
        <dbReference type="ARBA" id="ARBA00023136"/>
    </source>
</evidence>